<evidence type="ECO:0000313" key="5">
    <source>
        <dbReference type="EMBL" id="MET3591934.1"/>
    </source>
</evidence>
<dbReference type="InterPro" id="IPR036291">
    <property type="entry name" value="NAD(P)-bd_dom_sf"/>
</dbReference>
<dbReference type="InterPro" id="IPR045313">
    <property type="entry name" value="CBR1-like"/>
</dbReference>
<dbReference type="Proteomes" id="UP001549036">
    <property type="component" value="Unassembled WGS sequence"/>
</dbReference>
<dbReference type="PRINTS" id="PR00080">
    <property type="entry name" value="SDRFAMILY"/>
</dbReference>
<dbReference type="PANTHER" id="PTHR43490">
    <property type="entry name" value="(+)-NEOMENTHOL DEHYDROGENASE"/>
    <property type="match status" value="1"/>
</dbReference>
<dbReference type="PRINTS" id="PR00081">
    <property type="entry name" value="GDHRDH"/>
</dbReference>
<evidence type="ECO:0000313" key="6">
    <source>
        <dbReference type="Proteomes" id="UP001549036"/>
    </source>
</evidence>
<protein>
    <submittedName>
        <fullName evidence="5">NAD(P)-dependent dehydrogenase (Short-subunit alcohol dehydrogenase family)</fullName>
    </submittedName>
</protein>
<evidence type="ECO:0000256" key="2">
    <source>
        <dbReference type="ARBA" id="ARBA00022857"/>
    </source>
</evidence>
<keyword evidence="3" id="KW-0560">Oxidoreductase</keyword>
<dbReference type="InterPro" id="IPR020904">
    <property type="entry name" value="Sc_DH/Rdtase_CS"/>
</dbReference>
<dbReference type="Gene3D" id="3.40.50.720">
    <property type="entry name" value="NAD(P)-binding Rossmann-like Domain"/>
    <property type="match status" value="1"/>
</dbReference>
<keyword evidence="6" id="KW-1185">Reference proteome</keyword>
<evidence type="ECO:0000256" key="4">
    <source>
        <dbReference type="RuleBase" id="RU000363"/>
    </source>
</evidence>
<proteinExistence type="inferred from homology"/>
<organism evidence="5 6">
    <name type="scientific">Mesorhizobium shonense</name>
    <dbReference type="NCBI Taxonomy" id="1209948"/>
    <lineage>
        <taxon>Bacteria</taxon>
        <taxon>Pseudomonadati</taxon>
        <taxon>Pseudomonadota</taxon>
        <taxon>Alphaproteobacteria</taxon>
        <taxon>Hyphomicrobiales</taxon>
        <taxon>Phyllobacteriaceae</taxon>
        <taxon>Mesorhizobium</taxon>
    </lineage>
</organism>
<dbReference type="InterPro" id="IPR002347">
    <property type="entry name" value="SDR_fam"/>
</dbReference>
<dbReference type="SUPFAM" id="SSF51735">
    <property type="entry name" value="NAD(P)-binding Rossmann-fold domains"/>
    <property type="match status" value="1"/>
</dbReference>
<gene>
    <name evidence="5" type="ORF">ABID26_001318</name>
</gene>
<evidence type="ECO:0000256" key="3">
    <source>
        <dbReference type="ARBA" id="ARBA00023002"/>
    </source>
</evidence>
<sequence length="253" mass="26209">MTTRRNALVTGANKGIGLETARRLGALGFKVWLGARDAKRGQAAAEALRGEGFDVEWLELDVASDESVAAAAKTVAAQTAGLDVLVNNAGVAPGYVDALGPDGRYERPPSREGVADMKATYDVNVFGPVRVTQAFLPLLLASPAARIVMLSSYLGSIARAVGAGLGESQSPNVMGYGSSKTALNAITVAFARELAPRGIMVNAAAPGYTATDLNGHRGRRTVQQAAEIVVRLATLDAGGPTGGYFDENGPLPW</sequence>
<dbReference type="PANTHER" id="PTHR43490:SF99">
    <property type="entry name" value="SHORT-CHAIN DEHYDROGENASE_REDUCTASE"/>
    <property type="match status" value="1"/>
</dbReference>
<evidence type="ECO:0000256" key="1">
    <source>
        <dbReference type="ARBA" id="ARBA00006484"/>
    </source>
</evidence>
<name>A0ABV2HMY6_9HYPH</name>
<dbReference type="PROSITE" id="PS00061">
    <property type="entry name" value="ADH_SHORT"/>
    <property type="match status" value="1"/>
</dbReference>
<comment type="caution">
    <text evidence="5">The sequence shown here is derived from an EMBL/GenBank/DDBJ whole genome shotgun (WGS) entry which is preliminary data.</text>
</comment>
<dbReference type="Pfam" id="PF00106">
    <property type="entry name" value="adh_short"/>
    <property type="match status" value="1"/>
</dbReference>
<dbReference type="RefSeq" id="WP_354414566.1">
    <property type="nucleotide sequence ID" value="NZ_JBEPLM010000002.1"/>
</dbReference>
<comment type="similarity">
    <text evidence="1 4">Belongs to the short-chain dehydrogenases/reductases (SDR) family.</text>
</comment>
<dbReference type="EMBL" id="JBEPLM010000002">
    <property type="protein sequence ID" value="MET3591934.1"/>
    <property type="molecule type" value="Genomic_DNA"/>
</dbReference>
<dbReference type="CDD" id="cd05324">
    <property type="entry name" value="carb_red_PTCR-like_SDR_c"/>
    <property type="match status" value="1"/>
</dbReference>
<keyword evidence="2" id="KW-0521">NADP</keyword>
<accession>A0ABV2HMY6</accession>
<reference evidence="5 6" key="1">
    <citation type="submission" date="2024-06" db="EMBL/GenBank/DDBJ databases">
        <title>Genomic Encyclopedia of Type Strains, Phase IV (KMG-IV): sequencing the most valuable type-strain genomes for metagenomic binning, comparative biology and taxonomic classification.</title>
        <authorList>
            <person name="Goeker M."/>
        </authorList>
    </citation>
    <scope>NUCLEOTIDE SEQUENCE [LARGE SCALE GENOMIC DNA]</scope>
    <source>
        <strain evidence="5 6">DSM 29846</strain>
    </source>
</reference>